<protein>
    <recommendedName>
        <fullName evidence="7">Thiol:disulfide interchange protein</fullName>
    </recommendedName>
</protein>
<evidence type="ECO:0000256" key="9">
    <source>
        <dbReference type="SAM" id="SignalP"/>
    </source>
</evidence>
<dbReference type="RefSeq" id="WP_095540025.1">
    <property type="nucleotide sequence ID" value="NZ_NSJB01000006.1"/>
</dbReference>
<keyword evidence="6" id="KW-0676">Redox-active center</keyword>
<dbReference type="InterPro" id="IPR006311">
    <property type="entry name" value="TAT_signal"/>
</dbReference>
<gene>
    <name evidence="11" type="ORF">CK625_09230</name>
</gene>
<dbReference type="AlphaFoldDB" id="A0A2A2AGI7"/>
<organism evidence="11 12">
    <name type="scientific">Vandammella animalimorsus</name>
    <dbReference type="NCBI Taxonomy" id="2029117"/>
    <lineage>
        <taxon>Bacteria</taxon>
        <taxon>Pseudomonadati</taxon>
        <taxon>Pseudomonadota</taxon>
        <taxon>Betaproteobacteria</taxon>
        <taxon>Burkholderiales</taxon>
        <taxon>Comamonadaceae</taxon>
        <taxon>Vandammella</taxon>
    </lineage>
</organism>
<keyword evidence="12" id="KW-1185">Reference proteome</keyword>
<evidence type="ECO:0000256" key="7">
    <source>
        <dbReference type="PIRNR" id="PIRNR001488"/>
    </source>
</evidence>
<dbReference type="EMBL" id="NSJB01000006">
    <property type="protein sequence ID" value="PAT36858.1"/>
    <property type="molecule type" value="Genomic_DNA"/>
</dbReference>
<dbReference type="PANTHER" id="PTHR35891:SF3">
    <property type="entry name" value="THIOL:DISULFIDE INTERCHANGE PROTEIN DSBL"/>
    <property type="match status" value="1"/>
</dbReference>
<dbReference type="SUPFAM" id="SSF52833">
    <property type="entry name" value="Thioredoxin-like"/>
    <property type="match status" value="1"/>
</dbReference>
<dbReference type="PROSITE" id="PS51318">
    <property type="entry name" value="TAT"/>
    <property type="match status" value="1"/>
</dbReference>
<name>A0A2A2AGI7_9BURK</name>
<comment type="caution">
    <text evidence="11">The sequence shown here is derived from an EMBL/GenBank/DDBJ whole genome shotgun (WGS) entry which is preliminary data.</text>
</comment>
<dbReference type="InterPro" id="IPR023205">
    <property type="entry name" value="DsbA/DsbL"/>
</dbReference>
<dbReference type="PROSITE" id="PS51352">
    <property type="entry name" value="THIOREDOXIN_2"/>
    <property type="match status" value="1"/>
</dbReference>
<feature type="domain" description="Thioredoxin" evidence="10">
    <location>
        <begin position="18"/>
        <end position="177"/>
    </location>
</feature>
<keyword evidence="3 9" id="KW-0732">Signal</keyword>
<keyword evidence="4 7" id="KW-0574">Periplasm</keyword>
<dbReference type="Proteomes" id="UP000218054">
    <property type="component" value="Unassembled WGS sequence"/>
</dbReference>
<feature type="signal peptide" evidence="9">
    <location>
        <begin position="1"/>
        <end position="26"/>
    </location>
</feature>
<feature type="disulfide bond" description="Redox-active" evidence="8">
    <location>
        <begin position="65"/>
        <end position="68"/>
    </location>
</feature>
<keyword evidence="5 7" id="KW-1015">Disulfide bond</keyword>
<dbReference type="InterPro" id="IPR036249">
    <property type="entry name" value="Thioredoxin-like_sf"/>
</dbReference>
<dbReference type="Gene3D" id="3.40.30.10">
    <property type="entry name" value="Glutaredoxin"/>
    <property type="match status" value="1"/>
</dbReference>
<dbReference type="PIRSF" id="PIRSF001488">
    <property type="entry name" value="Tdi_protein"/>
    <property type="match status" value="1"/>
</dbReference>
<evidence type="ECO:0000256" key="6">
    <source>
        <dbReference type="ARBA" id="ARBA00023284"/>
    </source>
</evidence>
<evidence type="ECO:0000313" key="11">
    <source>
        <dbReference type="EMBL" id="PAT36858.1"/>
    </source>
</evidence>
<reference evidence="11 12" key="1">
    <citation type="submission" date="2017-08" db="EMBL/GenBank/DDBJ databases">
        <title>WGS of Clinical strains of the CDC Group NO-1 linked to zoonotic infections in humans.</title>
        <authorList>
            <person name="Bernier A.-M."/>
            <person name="Bernard K."/>
        </authorList>
    </citation>
    <scope>NUCLEOTIDE SEQUENCE [LARGE SCALE GENOMIC DNA]</scope>
    <source>
        <strain evidence="11 12">NML00-0135</strain>
    </source>
</reference>
<evidence type="ECO:0000256" key="5">
    <source>
        <dbReference type="ARBA" id="ARBA00023157"/>
    </source>
</evidence>
<evidence type="ECO:0000313" key="12">
    <source>
        <dbReference type="Proteomes" id="UP000218054"/>
    </source>
</evidence>
<evidence type="ECO:0000256" key="2">
    <source>
        <dbReference type="ARBA" id="ARBA00005791"/>
    </source>
</evidence>
<dbReference type="InterPro" id="IPR050824">
    <property type="entry name" value="Thiol_disulfide_DsbA"/>
</dbReference>
<evidence type="ECO:0000256" key="3">
    <source>
        <dbReference type="ARBA" id="ARBA00022729"/>
    </source>
</evidence>
<evidence type="ECO:0000256" key="1">
    <source>
        <dbReference type="ARBA" id="ARBA00004418"/>
    </source>
</evidence>
<proteinExistence type="inferred from homology"/>
<dbReference type="InterPro" id="IPR013766">
    <property type="entry name" value="Thioredoxin_domain"/>
</dbReference>
<evidence type="ECO:0000256" key="4">
    <source>
        <dbReference type="ARBA" id="ARBA00022764"/>
    </source>
</evidence>
<accession>A0A2A2AGI7</accession>
<dbReference type="GO" id="GO:0016491">
    <property type="term" value="F:oxidoreductase activity"/>
    <property type="evidence" value="ECO:0007669"/>
    <property type="project" value="InterPro"/>
</dbReference>
<dbReference type="CDD" id="cd03019">
    <property type="entry name" value="DsbA_DsbA"/>
    <property type="match status" value="1"/>
</dbReference>
<dbReference type="InterPro" id="IPR001853">
    <property type="entry name" value="DSBA-like_thioredoxin_dom"/>
</dbReference>
<comment type="subcellular location">
    <subcellularLocation>
        <location evidence="1 7">Periplasm</location>
    </subcellularLocation>
</comment>
<sequence length="222" mass="24826">MNRRDFSLTTALLGTAGALGGLPAWAQQAKTPPQEGKDYVKLGTPVNLDTPPGKVEVLEFFWYSCPHCFTFEPMFANWVKAQPEHVLVRRVPIAFQQSGNFVPQQKLFYALEGMKLLDKLHVAVFGAIQNERRRLTSDEAVFEWVKTQSGVDLEEFKKLYGSFSVASAVRRATQLQNDFGVEGVPSLGVAGKYYTDGTMSSSLPRALEVVDYLVEQERKRMG</sequence>
<comment type="similarity">
    <text evidence="2">Belongs to the thioredoxin family. DsbA subfamily.</text>
</comment>
<dbReference type="Pfam" id="PF01323">
    <property type="entry name" value="DSBA"/>
    <property type="match status" value="1"/>
</dbReference>
<evidence type="ECO:0000259" key="10">
    <source>
        <dbReference type="PROSITE" id="PS51352"/>
    </source>
</evidence>
<feature type="chain" id="PRO_5013240009" description="Thiol:disulfide interchange protein" evidence="9">
    <location>
        <begin position="27"/>
        <end position="222"/>
    </location>
</feature>
<dbReference type="PANTHER" id="PTHR35891">
    <property type="entry name" value="THIOL:DISULFIDE INTERCHANGE PROTEIN DSBA"/>
    <property type="match status" value="1"/>
</dbReference>
<dbReference type="GO" id="GO:0042597">
    <property type="term" value="C:periplasmic space"/>
    <property type="evidence" value="ECO:0007669"/>
    <property type="project" value="UniProtKB-SubCell"/>
</dbReference>
<evidence type="ECO:0000256" key="8">
    <source>
        <dbReference type="PIRSR" id="PIRSR001488-1"/>
    </source>
</evidence>